<evidence type="ECO:0000259" key="3">
    <source>
        <dbReference type="PROSITE" id="PS50206"/>
    </source>
</evidence>
<name>A0A6S6TH44_9GAMM</name>
<sequence length="277" mass="30485">MYTTIIDSQTLGQHIVDSDWLVLDCRFNLADAKYGEQVYAEGHIPGAKYLHLDDDLSSAITPDSGRHPLPDTEKFAAKLVSLGLNVQTQVVVYDDCGGAIAVRAWWLLRWAGHQAVAVLDGGFPTWQQQHRQVEQEVRTTHAVGNFKPNLPSGFTVDTQQLQESSEWLIVDARSPERFRGEAEPIDPVAGRVPGSINRPLTDNLHNGLFKPAEQLRDEWAQILAGTDPKKVVHMCGSGVTACHNQLALEIAGVSGTCLYPGSWSEWIRDADRPIATG</sequence>
<evidence type="ECO:0000256" key="1">
    <source>
        <dbReference type="ARBA" id="ARBA00022679"/>
    </source>
</evidence>
<feature type="domain" description="Rhodanese" evidence="3">
    <location>
        <begin position="163"/>
        <end position="275"/>
    </location>
</feature>
<dbReference type="InterPro" id="IPR045078">
    <property type="entry name" value="TST/MPST-like"/>
</dbReference>
<evidence type="ECO:0000256" key="2">
    <source>
        <dbReference type="ARBA" id="ARBA00022737"/>
    </source>
</evidence>
<dbReference type="SUPFAM" id="SSF52821">
    <property type="entry name" value="Rhodanese/Cell cycle control phosphatase"/>
    <property type="match status" value="2"/>
</dbReference>
<dbReference type="EC" id="2.8.1.1" evidence="4"/>
<dbReference type="GO" id="GO:0004792">
    <property type="term" value="F:thiosulfate-cyanide sulfurtransferase activity"/>
    <property type="evidence" value="ECO:0007669"/>
    <property type="project" value="UniProtKB-EC"/>
</dbReference>
<dbReference type="FunFam" id="3.40.250.10:FF:000035">
    <property type="entry name" value="Thiosulfate sulfurtransferase"/>
    <property type="match status" value="1"/>
</dbReference>
<dbReference type="CDD" id="cd01449">
    <property type="entry name" value="TST_Repeat_2"/>
    <property type="match status" value="1"/>
</dbReference>
<dbReference type="PANTHER" id="PTHR11364">
    <property type="entry name" value="THIOSULFATE SULFERTANSFERASE"/>
    <property type="match status" value="1"/>
</dbReference>
<dbReference type="Gene3D" id="3.40.250.10">
    <property type="entry name" value="Rhodanese-like domain"/>
    <property type="match status" value="2"/>
</dbReference>
<dbReference type="InterPro" id="IPR001307">
    <property type="entry name" value="Thiosulphate_STrfase_CS"/>
</dbReference>
<dbReference type="PROSITE" id="PS00380">
    <property type="entry name" value="RHODANESE_1"/>
    <property type="match status" value="1"/>
</dbReference>
<gene>
    <name evidence="4" type="ORF">HELGO_WM17485</name>
</gene>
<dbReference type="Pfam" id="PF00581">
    <property type="entry name" value="Rhodanese"/>
    <property type="match status" value="2"/>
</dbReference>
<protein>
    <submittedName>
        <fullName evidence="4">Thiosulfate sulfurtransferase, rhodanese (EC)</fullName>
        <ecNumber evidence="4">2.8.1.1</ecNumber>
    </submittedName>
</protein>
<organism evidence="4">
    <name type="scientific">uncultured Thiotrichaceae bacterium</name>
    <dbReference type="NCBI Taxonomy" id="298394"/>
    <lineage>
        <taxon>Bacteria</taxon>
        <taxon>Pseudomonadati</taxon>
        <taxon>Pseudomonadota</taxon>
        <taxon>Gammaproteobacteria</taxon>
        <taxon>Thiotrichales</taxon>
        <taxon>Thiotrichaceae</taxon>
        <taxon>environmental samples</taxon>
    </lineage>
</organism>
<evidence type="ECO:0000313" key="4">
    <source>
        <dbReference type="EMBL" id="CAA6818644.1"/>
    </source>
</evidence>
<dbReference type="InterPro" id="IPR001763">
    <property type="entry name" value="Rhodanese-like_dom"/>
</dbReference>
<dbReference type="EMBL" id="CACVAY010000086">
    <property type="protein sequence ID" value="CAA6818644.1"/>
    <property type="molecule type" value="Genomic_DNA"/>
</dbReference>
<dbReference type="PANTHER" id="PTHR11364:SF27">
    <property type="entry name" value="SULFURTRANSFERASE"/>
    <property type="match status" value="1"/>
</dbReference>
<accession>A0A6S6TH44</accession>
<dbReference type="CDD" id="cd01448">
    <property type="entry name" value="TST_Repeat_1"/>
    <property type="match status" value="1"/>
</dbReference>
<keyword evidence="2" id="KW-0677">Repeat</keyword>
<dbReference type="InterPro" id="IPR036873">
    <property type="entry name" value="Rhodanese-like_dom_sf"/>
</dbReference>
<proteinExistence type="predicted"/>
<dbReference type="SMART" id="SM00450">
    <property type="entry name" value="RHOD"/>
    <property type="match status" value="2"/>
</dbReference>
<dbReference type="AlphaFoldDB" id="A0A6S6TH44"/>
<keyword evidence="1 4" id="KW-0808">Transferase</keyword>
<reference evidence="4" key="1">
    <citation type="submission" date="2020-01" db="EMBL/GenBank/DDBJ databases">
        <authorList>
            <person name="Meier V. D."/>
            <person name="Meier V D."/>
        </authorList>
    </citation>
    <scope>NUCLEOTIDE SEQUENCE</scope>
    <source>
        <strain evidence="4">HLG_WM_MAG_07</strain>
    </source>
</reference>
<dbReference type="PROSITE" id="PS50206">
    <property type="entry name" value="RHODANESE_3"/>
    <property type="match status" value="2"/>
</dbReference>
<feature type="domain" description="Rhodanese" evidence="3">
    <location>
        <begin position="16"/>
        <end position="135"/>
    </location>
</feature>